<organism evidence="1 2">
    <name type="scientific">Bacillus daqingensis</name>
    <dbReference type="NCBI Taxonomy" id="872396"/>
    <lineage>
        <taxon>Bacteria</taxon>
        <taxon>Bacillati</taxon>
        <taxon>Bacillota</taxon>
        <taxon>Bacilli</taxon>
        <taxon>Bacillales</taxon>
        <taxon>Bacillaceae</taxon>
        <taxon>Bacillus</taxon>
    </lineage>
</organism>
<dbReference type="EMBL" id="JBHSGK010000004">
    <property type="protein sequence ID" value="MFC4736089.1"/>
    <property type="molecule type" value="Genomic_DNA"/>
</dbReference>
<dbReference type="Gene3D" id="3.40.50.300">
    <property type="entry name" value="P-loop containing nucleotide triphosphate hydrolases"/>
    <property type="match status" value="1"/>
</dbReference>
<protein>
    <submittedName>
        <fullName evidence="1">Bifunctional adenosylcobinamide kinase/adenosylcobinamide-phosphate guanylyltransferase</fullName>
    </submittedName>
</protein>
<dbReference type="Pfam" id="PF02283">
    <property type="entry name" value="CobU"/>
    <property type="match status" value="1"/>
</dbReference>
<gene>
    <name evidence="1" type="ORF">ACFO4L_05760</name>
</gene>
<accession>A0ABV9NVW9</accession>
<dbReference type="Proteomes" id="UP001595896">
    <property type="component" value="Unassembled WGS sequence"/>
</dbReference>
<dbReference type="GO" id="GO:0016779">
    <property type="term" value="F:nucleotidyltransferase activity"/>
    <property type="evidence" value="ECO:0007669"/>
    <property type="project" value="UniProtKB-KW"/>
</dbReference>
<keyword evidence="1" id="KW-0548">Nucleotidyltransferase</keyword>
<dbReference type="InterPro" id="IPR003203">
    <property type="entry name" value="CobU/CobP"/>
</dbReference>
<dbReference type="SUPFAM" id="SSF52540">
    <property type="entry name" value="P-loop containing nucleoside triphosphate hydrolases"/>
    <property type="match status" value="1"/>
</dbReference>
<name>A0ABV9NVW9_9BACI</name>
<keyword evidence="1" id="KW-0808">Transferase</keyword>
<proteinExistence type="predicted"/>
<sequence length="122" mass="13405">MHIIIGGAYAGKREHADRSYPEAEWINAGGKRPPKADVTIVTGCSAWLRSGHTSADVIDWLETLSDQTCVVVIIEEMGNGIVPADAGDRRLRDENGRLAQKLVKAAETVDYVWHGLVKRKKP</sequence>
<reference evidence="2" key="1">
    <citation type="journal article" date="2019" name="Int. J. Syst. Evol. Microbiol.">
        <title>The Global Catalogue of Microorganisms (GCM) 10K type strain sequencing project: providing services to taxonomists for standard genome sequencing and annotation.</title>
        <authorList>
            <consortium name="The Broad Institute Genomics Platform"/>
            <consortium name="The Broad Institute Genome Sequencing Center for Infectious Disease"/>
            <person name="Wu L."/>
            <person name="Ma J."/>
        </authorList>
    </citation>
    <scope>NUCLEOTIDE SEQUENCE [LARGE SCALE GENOMIC DNA]</scope>
    <source>
        <strain evidence="2">JCM 12165</strain>
    </source>
</reference>
<keyword evidence="2" id="KW-1185">Reference proteome</keyword>
<keyword evidence="1" id="KW-0418">Kinase</keyword>
<comment type="caution">
    <text evidence="1">The sequence shown here is derived from an EMBL/GenBank/DDBJ whole genome shotgun (WGS) entry which is preliminary data.</text>
</comment>
<dbReference type="GO" id="GO:0016301">
    <property type="term" value="F:kinase activity"/>
    <property type="evidence" value="ECO:0007669"/>
    <property type="project" value="UniProtKB-KW"/>
</dbReference>
<evidence type="ECO:0000313" key="2">
    <source>
        <dbReference type="Proteomes" id="UP001595896"/>
    </source>
</evidence>
<dbReference type="InterPro" id="IPR027417">
    <property type="entry name" value="P-loop_NTPase"/>
</dbReference>
<dbReference type="RefSeq" id="WP_377908746.1">
    <property type="nucleotide sequence ID" value="NZ_JBHSGK010000004.1"/>
</dbReference>
<evidence type="ECO:0000313" key="1">
    <source>
        <dbReference type="EMBL" id="MFC4736089.1"/>
    </source>
</evidence>